<protein>
    <recommendedName>
        <fullName evidence="3">Paired domain-containing protein</fullName>
    </recommendedName>
</protein>
<dbReference type="PANTHER" id="PTHR46068:SF1">
    <property type="entry name" value="TRANSPOSASE IS30-LIKE HTH DOMAIN-CONTAINING PROTEIN"/>
    <property type="match status" value="1"/>
</dbReference>
<dbReference type="EMBL" id="JAWQEG010001559">
    <property type="protein sequence ID" value="KAK3878395.1"/>
    <property type="molecule type" value="Genomic_DNA"/>
</dbReference>
<dbReference type="Gene3D" id="1.10.10.10">
    <property type="entry name" value="Winged helix-like DNA-binding domain superfamily/Winged helix DNA-binding domain"/>
    <property type="match status" value="1"/>
</dbReference>
<dbReference type="SUPFAM" id="SSF46689">
    <property type="entry name" value="Homeodomain-like"/>
    <property type="match status" value="1"/>
</dbReference>
<accession>A0AAE1KQF0</accession>
<feature type="domain" description="Paired" evidence="3">
    <location>
        <begin position="1"/>
        <end position="114"/>
    </location>
</feature>
<evidence type="ECO:0000256" key="1">
    <source>
        <dbReference type="ARBA" id="ARBA00004123"/>
    </source>
</evidence>
<keyword evidence="5" id="KW-1185">Reference proteome</keyword>
<comment type="caution">
    <text evidence="4">The sequence shown here is derived from an EMBL/GenBank/DDBJ whole genome shotgun (WGS) entry which is preliminary data.</text>
</comment>
<dbReference type="InterPro" id="IPR002492">
    <property type="entry name" value="Transposase_Tc1-like"/>
</dbReference>
<dbReference type="InterPro" id="IPR009057">
    <property type="entry name" value="Homeodomain-like_sf"/>
</dbReference>
<name>A0AAE1KQF0_PETCI</name>
<evidence type="ECO:0000313" key="5">
    <source>
        <dbReference type="Proteomes" id="UP001286313"/>
    </source>
</evidence>
<dbReference type="GO" id="GO:0003677">
    <property type="term" value="F:DNA binding"/>
    <property type="evidence" value="ECO:0007669"/>
    <property type="project" value="InterPro"/>
</dbReference>
<dbReference type="GO" id="GO:0015074">
    <property type="term" value="P:DNA integration"/>
    <property type="evidence" value="ECO:0007669"/>
    <property type="project" value="InterPro"/>
</dbReference>
<organism evidence="4 5">
    <name type="scientific">Petrolisthes cinctipes</name>
    <name type="common">Flat porcelain crab</name>
    <dbReference type="NCBI Taxonomy" id="88211"/>
    <lineage>
        <taxon>Eukaryota</taxon>
        <taxon>Metazoa</taxon>
        <taxon>Ecdysozoa</taxon>
        <taxon>Arthropoda</taxon>
        <taxon>Crustacea</taxon>
        <taxon>Multicrustacea</taxon>
        <taxon>Malacostraca</taxon>
        <taxon>Eumalacostraca</taxon>
        <taxon>Eucarida</taxon>
        <taxon>Decapoda</taxon>
        <taxon>Pleocyemata</taxon>
        <taxon>Anomura</taxon>
        <taxon>Galatheoidea</taxon>
        <taxon>Porcellanidae</taxon>
        <taxon>Petrolisthes</taxon>
    </lineage>
</organism>
<keyword evidence="2" id="KW-0563">Paired box</keyword>
<dbReference type="GO" id="GO:0005634">
    <property type="term" value="C:nucleus"/>
    <property type="evidence" value="ECO:0007669"/>
    <property type="project" value="UniProtKB-SubCell"/>
</dbReference>
<evidence type="ECO:0000259" key="3">
    <source>
        <dbReference type="PROSITE" id="PS51057"/>
    </source>
</evidence>
<comment type="subcellular location">
    <subcellularLocation>
        <location evidence="1">Nucleus</location>
    </subcellularLocation>
</comment>
<dbReference type="Pfam" id="PF13384">
    <property type="entry name" value="HTH_23"/>
    <property type="match status" value="1"/>
</dbReference>
<dbReference type="GO" id="GO:0006313">
    <property type="term" value="P:DNA transposition"/>
    <property type="evidence" value="ECO:0007669"/>
    <property type="project" value="InterPro"/>
</dbReference>
<sequence length="155" mass="18376">MNRQQQRLTLRGRIIGHLECGLSSRDIADRLGISRSTVQRWVQRWHESGDLRDHPRGRPPRVTTPEVERRILQASEDDPINNIAVQIRQMLNLEVSVHTVRLRLHAQGRYHRTPAQKQALTEEHRTNRLLFAEEYVDKEDLQFWGRMIFSDRKNI</sequence>
<dbReference type="AlphaFoldDB" id="A0AAE1KQF0"/>
<proteinExistence type="predicted"/>
<dbReference type="InterPro" id="IPR036388">
    <property type="entry name" value="WH-like_DNA-bd_sf"/>
</dbReference>
<gene>
    <name evidence="4" type="ORF">Pcinc_016979</name>
</gene>
<evidence type="ECO:0000256" key="2">
    <source>
        <dbReference type="ARBA" id="ARBA00022724"/>
    </source>
</evidence>
<dbReference type="InterPro" id="IPR001523">
    <property type="entry name" value="Paired_dom"/>
</dbReference>
<dbReference type="PROSITE" id="PS51057">
    <property type="entry name" value="PAIRED_2"/>
    <property type="match status" value="1"/>
</dbReference>
<reference evidence="4" key="1">
    <citation type="submission" date="2023-10" db="EMBL/GenBank/DDBJ databases">
        <title>Genome assemblies of two species of porcelain crab, Petrolisthes cinctipes and Petrolisthes manimaculis (Anomura: Porcellanidae).</title>
        <authorList>
            <person name="Angst P."/>
        </authorList>
    </citation>
    <scope>NUCLEOTIDE SEQUENCE</scope>
    <source>
        <strain evidence="4">PB745_01</strain>
        <tissue evidence="4">Gill</tissue>
    </source>
</reference>
<evidence type="ECO:0000313" key="4">
    <source>
        <dbReference type="EMBL" id="KAK3878395.1"/>
    </source>
</evidence>
<dbReference type="Pfam" id="PF01498">
    <property type="entry name" value="HTH_Tnp_Tc3_2"/>
    <property type="match status" value="1"/>
</dbReference>
<dbReference type="GO" id="GO:0006355">
    <property type="term" value="P:regulation of DNA-templated transcription"/>
    <property type="evidence" value="ECO:0007669"/>
    <property type="project" value="InterPro"/>
</dbReference>
<dbReference type="Proteomes" id="UP001286313">
    <property type="component" value="Unassembled WGS sequence"/>
</dbReference>
<dbReference type="PANTHER" id="PTHR46068">
    <property type="entry name" value="PROTEIN CBG27172"/>
    <property type="match status" value="1"/>
</dbReference>